<dbReference type="EMBL" id="JABTTQ020000007">
    <property type="protein sequence ID" value="KAK6152372.1"/>
    <property type="molecule type" value="Genomic_DNA"/>
</dbReference>
<proteinExistence type="predicted"/>
<keyword evidence="3" id="KW-1185">Reference proteome</keyword>
<evidence type="ECO:0000313" key="2">
    <source>
        <dbReference type="EMBL" id="KAK6152372.1"/>
    </source>
</evidence>
<feature type="compositionally biased region" description="Low complexity" evidence="1">
    <location>
        <begin position="138"/>
        <end position="151"/>
    </location>
</feature>
<accession>A0ABR0WY28</accession>
<reference evidence="2 3" key="1">
    <citation type="journal article" date="2021" name="Comput. Struct. Biotechnol. J.">
        <title>De novo genome assembly of the potent medicinal plant Rehmannia glutinosa using nanopore technology.</title>
        <authorList>
            <person name="Ma L."/>
            <person name="Dong C."/>
            <person name="Song C."/>
            <person name="Wang X."/>
            <person name="Zheng X."/>
            <person name="Niu Y."/>
            <person name="Chen S."/>
            <person name="Feng W."/>
        </authorList>
    </citation>
    <scope>NUCLEOTIDE SEQUENCE [LARGE SCALE GENOMIC DNA]</scope>
    <source>
        <strain evidence="2">DH-2019</strain>
    </source>
</reference>
<protein>
    <submittedName>
        <fullName evidence="2">Uncharacterized protein</fullName>
    </submittedName>
</protein>
<comment type="caution">
    <text evidence="2">The sequence shown here is derived from an EMBL/GenBank/DDBJ whole genome shotgun (WGS) entry which is preliminary data.</text>
</comment>
<evidence type="ECO:0000256" key="1">
    <source>
        <dbReference type="SAM" id="MobiDB-lite"/>
    </source>
</evidence>
<sequence>MSGVGDRGKGIMGPAEEDILGSSELGSVPLAARLPPVNLGGEFANETLQFTREQLGALIEDCVGAAFARREGVERVEREAPPLVEGRGPEGEGGVVELVGSIQREVRELRNTLEKEPGRQQAWSLGKGDQDQELYTTGGSQSSGFGSNGKQ</sequence>
<gene>
    <name evidence="2" type="ORF">DH2020_015007</name>
</gene>
<evidence type="ECO:0000313" key="3">
    <source>
        <dbReference type="Proteomes" id="UP001318860"/>
    </source>
</evidence>
<feature type="region of interest" description="Disordered" evidence="1">
    <location>
        <begin position="111"/>
        <end position="151"/>
    </location>
</feature>
<name>A0ABR0WY28_REHGL</name>
<organism evidence="2 3">
    <name type="scientific">Rehmannia glutinosa</name>
    <name type="common">Chinese foxglove</name>
    <dbReference type="NCBI Taxonomy" id="99300"/>
    <lineage>
        <taxon>Eukaryota</taxon>
        <taxon>Viridiplantae</taxon>
        <taxon>Streptophyta</taxon>
        <taxon>Embryophyta</taxon>
        <taxon>Tracheophyta</taxon>
        <taxon>Spermatophyta</taxon>
        <taxon>Magnoliopsida</taxon>
        <taxon>eudicotyledons</taxon>
        <taxon>Gunneridae</taxon>
        <taxon>Pentapetalae</taxon>
        <taxon>asterids</taxon>
        <taxon>lamiids</taxon>
        <taxon>Lamiales</taxon>
        <taxon>Orobanchaceae</taxon>
        <taxon>Rehmannieae</taxon>
        <taxon>Rehmannia</taxon>
    </lineage>
</organism>
<dbReference type="Proteomes" id="UP001318860">
    <property type="component" value="Unassembled WGS sequence"/>
</dbReference>